<dbReference type="PRINTS" id="PR00080">
    <property type="entry name" value="SDRFAMILY"/>
</dbReference>
<organism evidence="3 4">
    <name type="scientific">Nocardia jinanensis</name>
    <dbReference type="NCBI Taxonomy" id="382504"/>
    <lineage>
        <taxon>Bacteria</taxon>
        <taxon>Bacillati</taxon>
        <taxon>Actinomycetota</taxon>
        <taxon>Actinomycetes</taxon>
        <taxon>Mycobacteriales</taxon>
        <taxon>Nocardiaceae</taxon>
        <taxon>Nocardia</taxon>
    </lineage>
</organism>
<sequence>MVTGSNTGIGLEVARGLARRGATVVLACRNDAAAAAAKADIEASVPGADIRTAHIDIGDLSSVAACARRLHDQLPGIDLLVNNAGVVAGTWTPTVDGFESDFGINFLGHFALTAQLADMVTAAPAGRIVGVGSMSHGRRSAALDFEDLQSERSFGRLVTYSRSKTASMTFMVELQRRLTAAGSRALSVGAHPGGVRSTILRDESLLVRIAYSDVVITLARLVTQTPEAGARSILRAAVDPEVTGAGFYGPVKRWGLVGPPESLPVPAGAADPESGRRLWAAAEELTGVEFAFGAQHPTEAPVAGMTPAAEAAGETAWSPRVSAGRAGPDQALLHRGRAEPARAVQYFAVCEPAGTARPAAVLVVQEPFVDPDGGVEPDRMVDGRDL</sequence>
<keyword evidence="4" id="KW-1185">Reference proteome</keyword>
<dbReference type="SUPFAM" id="SSF51735">
    <property type="entry name" value="NAD(P)-binding Rossmann-fold domains"/>
    <property type="match status" value="1"/>
</dbReference>
<gene>
    <name evidence="3" type="ORF">GCM10011588_11740</name>
</gene>
<dbReference type="EMBL" id="BMMH01000002">
    <property type="protein sequence ID" value="GGK98812.1"/>
    <property type="molecule type" value="Genomic_DNA"/>
</dbReference>
<evidence type="ECO:0000313" key="4">
    <source>
        <dbReference type="Proteomes" id="UP000638263"/>
    </source>
</evidence>
<evidence type="ECO:0000313" key="3">
    <source>
        <dbReference type="EMBL" id="GGK98812.1"/>
    </source>
</evidence>
<comment type="caution">
    <text evidence="3">The sequence shown here is derived from an EMBL/GenBank/DDBJ whole genome shotgun (WGS) entry which is preliminary data.</text>
</comment>
<dbReference type="InterPro" id="IPR036291">
    <property type="entry name" value="NAD(P)-bd_dom_sf"/>
</dbReference>
<dbReference type="Proteomes" id="UP000638263">
    <property type="component" value="Unassembled WGS sequence"/>
</dbReference>
<dbReference type="AlphaFoldDB" id="A0A917RC11"/>
<protein>
    <submittedName>
        <fullName evidence="3">Short-chain dehydrogenase</fullName>
    </submittedName>
</protein>
<reference evidence="3" key="1">
    <citation type="journal article" date="2014" name="Int. J. Syst. Evol. Microbiol.">
        <title>Complete genome sequence of Corynebacterium casei LMG S-19264T (=DSM 44701T), isolated from a smear-ripened cheese.</title>
        <authorList>
            <consortium name="US DOE Joint Genome Institute (JGI-PGF)"/>
            <person name="Walter F."/>
            <person name="Albersmeier A."/>
            <person name="Kalinowski J."/>
            <person name="Ruckert C."/>
        </authorList>
    </citation>
    <scope>NUCLEOTIDE SEQUENCE</scope>
    <source>
        <strain evidence="3">CGMCC 4.3508</strain>
    </source>
</reference>
<evidence type="ECO:0000256" key="2">
    <source>
        <dbReference type="RuleBase" id="RU000363"/>
    </source>
</evidence>
<dbReference type="PANTHER" id="PTHR43157:SF31">
    <property type="entry name" value="PHOSPHATIDYLINOSITOL-GLYCAN BIOSYNTHESIS CLASS F PROTEIN"/>
    <property type="match status" value="1"/>
</dbReference>
<dbReference type="Pfam" id="PF00106">
    <property type="entry name" value="adh_short"/>
    <property type="match status" value="1"/>
</dbReference>
<accession>A0A917RC11</accession>
<dbReference type="InterPro" id="IPR002347">
    <property type="entry name" value="SDR_fam"/>
</dbReference>
<name>A0A917RC11_9NOCA</name>
<dbReference type="Gene3D" id="3.40.50.720">
    <property type="entry name" value="NAD(P)-binding Rossmann-like Domain"/>
    <property type="match status" value="1"/>
</dbReference>
<evidence type="ECO:0000256" key="1">
    <source>
        <dbReference type="ARBA" id="ARBA00023002"/>
    </source>
</evidence>
<reference evidence="3" key="2">
    <citation type="submission" date="2020-09" db="EMBL/GenBank/DDBJ databases">
        <authorList>
            <person name="Sun Q."/>
            <person name="Zhou Y."/>
        </authorList>
    </citation>
    <scope>NUCLEOTIDE SEQUENCE</scope>
    <source>
        <strain evidence="3">CGMCC 4.3508</strain>
    </source>
</reference>
<dbReference type="NCBIfam" id="NF004846">
    <property type="entry name" value="PRK06197.1"/>
    <property type="match status" value="1"/>
</dbReference>
<keyword evidence="1" id="KW-0560">Oxidoreductase</keyword>
<dbReference type="GO" id="GO:0016491">
    <property type="term" value="F:oxidoreductase activity"/>
    <property type="evidence" value="ECO:0007669"/>
    <property type="project" value="UniProtKB-KW"/>
</dbReference>
<dbReference type="PANTHER" id="PTHR43157">
    <property type="entry name" value="PHOSPHATIDYLINOSITOL-GLYCAN BIOSYNTHESIS CLASS F PROTEIN-RELATED"/>
    <property type="match status" value="1"/>
</dbReference>
<comment type="similarity">
    <text evidence="2">Belongs to the short-chain dehydrogenases/reductases (SDR) family.</text>
</comment>
<proteinExistence type="inferred from homology"/>